<protein>
    <submittedName>
        <fullName evidence="2">Uncharacterized protein</fullName>
    </submittedName>
</protein>
<evidence type="ECO:0000313" key="3">
    <source>
        <dbReference type="Proteomes" id="UP000235786"/>
    </source>
</evidence>
<proteinExistence type="predicted"/>
<feature type="coiled-coil region" evidence="1">
    <location>
        <begin position="24"/>
        <end position="55"/>
    </location>
</feature>
<organism evidence="2 3">
    <name type="scientific">Hyaloscypha variabilis (strain UAMH 11265 / GT02V1 / F)</name>
    <name type="common">Meliniomyces variabilis</name>
    <dbReference type="NCBI Taxonomy" id="1149755"/>
    <lineage>
        <taxon>Eukaryota</taxon>
        <taxon>Fungi</taxon>
        <taxon>Dikarya</taxon>
        <taxon>Ascomycota</taxon>
        <taxon>Pezizomycotina</taxon>
        <taxon>Leotiomycetes</taxon>
        <taxon>Helotiales</taxon>
        <taxon>Hyaloscyphaceae</taxon>
        <taxon>Hyaloscypha</taxon>
        <taxon>Hyaloscypha variabilis</taxon>
    </lineage>
</organism>
<accession>A0A2J6S135</accession>
<keyword evidence="3" id="KW-1185">Reference proteome</keyword>
<evidence type="ECO:0000313" key="2">
    <source>
        <dbReference type="EMBL" id="PMD44484.1"/>
    </source>
</evidence>
<reference evidence="2 3" key="1">
    <citation type="submission" date="2016-04" db="EMBL/GenBank/DDBJ databases">
        <title>A degradative enzymes factory behind the ericoid mycorrhizal symbiosis.</title>
        <authorList>
            <consortium name="DOE Joint Genome Institute"/>
            <person name="Martino E."/>
            <person name="Morin E."/>
            <person name="Grelet G."/>
            <person name="Kuo A."/>
            <person name="Kohler A."/>
            <person name="Daghino S."/>
            <person name="Barry K."/>
            <person name="Choi C."/>
            <person name="Cichocki N."/>
            <person name="Clum A."/>
            <person name="Copeland A."/>
            <person name="Hainaut M."/>
            <person name="Haridas S."/>
            <person name="Labutti K."/>
            <person name="Lindquist E."/>
            <person name="Lipzen A."/>
            <person name="Khouja H.-R."/>
            <person name="Murat C."/>
            <person name="Ohm R."/>
            <person name="Olson A."/>
            <person name="Spatafora J."/>
            <person name="Veneault-Fourrey C."/>
            <person name="Henrissat B."/>
            <person name="Grigoriev I."/>
            <person name="Martin F."/>
            <person name="Perotto S."/>
        </authorList>
    </citation>
    <scope>NUCLEOTIDE SEQUENCE [LARGE SCALE GENOMIC DNA]</scope>
    <source>
        <strain evidence="2 3">F</strain>
    </source>
</reference>
<dbReference type="STRING" id="1149755.A0A2J6S135"/>
<gene>
    <name evidence="2" type="ORF">L207DRAFT_422077</name>
</gene>
<sequence length="92" mass="10525">RSGLLYKRDEDLTIIAVRERVMNVEAAERDADRALASAREAVRDTREHIKRLEMEAAKEYCTNENGARLAKIKQESARNITKRAKGLGHEYP</sequence>
<dbReference type="EMBL" id="KZ613941">
    <property type="protein sequence ID" value="PMD44484.1"/>
    <property type="molecule type" value="Genomic_DNA"/>
</dbReference>
<name>A0A2J6S135_HYAVF</name>
<dbReference type="Proteomes" id="UP000235786">
    <property type="component" value="Unassembled WGS sequence"/>
</dbReference>
<evidence type="ECO:0000256" key="1">
    <source>
        <dbReference type="SAM" id="Coils"/>
    </source>
</evidence>
<feature type="non-terminal residue" evidence="2">
    <location>
        <position position="1"/>
    </location>
</feature>
<dbReference type="AlphaFoldDB" id="A0A2J6S135"/>
<keyword evidence="1" id="KW-0175">Coiled coil</keyword>
<dbReference type="OrthoDB" id="3211582at2759"/>